<feature type="transmembrane region" description="Helical" evidence="1">
    <location>
        <begin position="21"/>
        <end position="39"/>
    </location>
</feature>
<evidence type="ECO:0000256" key="1">
    <source>
        <dbReference type="SAM" id="Phobius"/>
    </source>
</evidence>
<evidence type="ECO:0000313" key="3">
    <source>
        <dbReference type="Proteomes" id="UP000662770"/>
    </source>
</evidence>
<keyword evidence="1" id="KW-0812">Transmembrane</keyword>
<dbReference type="Proteomes" id="UP000662770">
    <property type="component" value="Chromosome"/>
</dbReference>
<accession>A0ABX7QV27</accession>
<name>A0ABX7QV27_9GAMM</name>
<organism evidence="2 3">
    <name type="scientific">Shewanella avicenniae</name>
    <dbReference type="NCBI Taxonomy" id="2814294"/>
    <lineage>
        <taxon>Bacteria</taxon>
        <taxon>Pseudomonadati</taxon>
        <taxon>Pseudomonadota</taxon>
        <taxon>Gammaproteobacteria</taxon>
        <taxon>Alteromonadales</taxon>
        <taxon>Shewanellaceae</taxon>
        <taxon>Shewanella</taxon>
    </lineage>
</organism>
<feature type="transmembrane region" description="Helical" evidence="1">
    <location>
        <begin position="51"/>
        <end position="75"/>
    </location>
</feature>
<dbReference type="RefSeq" id="WP_207356528.1">
    <property type="nucleotide sequence ID" value="NZ_CP071503.1"/>
</dbReference>
<sequence length="289" mass="33161">MSETATTIIKLLSALTSPKAAVKYISVAVFVVVSWKYFSELAKSFGTPEENISIVVLLAGVGLGSIVGQIVTWVGELSWKFINGRIEASKLAKQAIEEKAANELKMAKENERLLQKYTESFPHLGWESKEKLRELTLRDITLDFSNLAFKALLENKYIKVISQISNRTYLVTLNPVIAEATKSTWEQEIKENVDDYFLDMTPEKQKVLELMEFREEDDDSVIEFDIKSTVSPYYSCIRREAEDENGFWLCFRSYYLDEFSKRTGREYQDESWIDKNRILLPVEPEGGNA</sequence>
<gene>
    <name evidence="2" type="ORF">JYB87_09180</name>
</gene>
<proteinExistence type="predicted"/>
<dbReference type="EMBL" id="CP071503">
    <property type="protein sequence ID" value="QSX35337.1"/>
    <property type="molecule type" value="Genomic_DNA"/>
</dbReference>
<evidence type="ECO:0000313" key="2">
    <source>
        <dbReference type="EMBL" id="QSX35337.1"/>
    </source>
</evidence>
<protein>
    <submittedName>
        <fullName evidence="2">Uncharacterized protein</fullName>
    </submittedName>
</protein>
<reference evidence="2 3" key="1">
    <citation type="submission" date="2021-03" db="EMBL/GenBank/DDBJ databases">
        <title>Novel species identification of genus Shewanella.</title>
        <authorList>
            <person name="Liu G."/>
            <person name="Zhang Q."/>
        </authorList>
    </citation>
    <scope>NUCLEOTIDE SEQUENCE [LARGE SCALE GENOMIC DNA]</scope>
    <source>
        <strain evidence="2 3">FJAT-51800</strain>
    </source>
</reference>
<keyword evidence="1" id="KW-1133">Transmembrane helix</keyword>
<keyword evidence="3" id="KW-1185">Reference proteome</keyword>
<keyword evidence="1" id="KW-0472">Membrane</keyword>